<evidence type="ECO:0000259" key="9">
    <source>
        <dbReference type="PROSITE" id="PS50192"/>
    </source>
</evidence>
<dbReference type="InterPro" id="IPR000727">
    <property type="entry name" value="T_SNARE_dom"/>
</dbReference>
<dbReference type="PROSITE" id="PS50111">
    <property type="entry name" value="CHEMOTAXIS_TRANSDUC_2"/>
    <property type="match status" value="1"/>
</dbReference>
<sequence>MKLAHKILAPVAILAAIAILIALAGMVGLNRMGDAAHRMADDSDLVIKTSELRSVSRALQRDALNLIFEPEAGRASIASRFDGRVQAMEAQLVAIEAVVGDRDRRFIGLQREVIRALIRVRELALAGKTDAAHQAFINGVRQAERAASELTDPMIDDGIAEVAAQSTGLEDTRTSVMGVMLATAVIGILAGVLLSSLVARRGVIAPLGRMTGAMARLKARDYGFDLADAGRSDEIGAMAAAVATFRDAMQETDRLQAEQRAAEERTLRRLARRAELVKEFVDGMNGLSARLADEARQLETDAGALSGAAAETSRMTASTSTATDRTTANVQTVAAATEELSASIGEISARANETASTSGSSANEARRTADQVSQLRRTAEEIGQVVALITDIAAQTNLLALNATIEAARAGEAGKGFAVVAAEVKTLATQTGRATEEIRTKVAAVQTATDGAVASIERIVGMIGEISSMTTSIATAVEEQSAATGEITRNVQEAANGTEQIRQDVQVLDQTATRTHDIAGRVGGFSTEVSRRSGELRDLVAGFVSRLSESEAAA</sequence>
<dbReference type="Proteomes" id="UP000257706">
    <property type="component" value="Unassembled WGS sequence"/>
</dbReference>
<evidence type="ECO:0000313" key="11">
    <source>
        <dbReference type="EMBL" id="HAE51522.1"/>
    </source>
</evidence>
<reference evidence="11 12" key="1">
    <citation type="journal article" date="2018" name="Nat. Biotechnol.">
        <title>A standardized bacterial taxonomy based on genome phylogeny substantially revises the tree of life.</title>
        <authorList>
            <person name="Parks D.H."/>
            <person name="Chuvochina M."/>
            <person name="Waite D.W."/>
            <person name="Rinke C."/>
            <person name="Skarshewski A."/>
            <person name="Chaumeil P.A."/>
            <person name="Hugenholtz P."/>
        </authorList>
    </citation>
    <scope>NUCLEOTIDE SEQUENCE [LARGE SCALE GENOMIC DNA]</scope>
    <source>
        <strain evidence="11">UBA8739</strain>
    </source>
</reference>
<evidence type="ECO:0000259" key="8">
    <source>
        <dbReference type="PROSITE" id="PS50111"/>
    </source>
</evidence>
<dbReference type="GO" id="GO:0004888">
    <property type="term" value="F:transmembrane signaling receptor activity"/>
    <property type="evidence" value="ECO:0007669"/>
    <property type="project" value="InterPro"/>
</dbReference>
<dbReference type="Pfam" id="PF00015">
    <property type="entry name" value="MCPsignal"/>
    <property type="match status" value="1"/>
</dbReference>
<evidence type="ECO:0000256" key="7">
    <source>
        <dbReference type="SAM" id="Phobius"/>
    </source>
</evidence>
<dbReference type="InterPro" id="IPR004089">
    <property type="entry name" value="MCPsignal_dom"/>
</dbReference>
<evidence type="ECO:0000256" key="2">
    <source>
        <dbReference type="ARBA" id="ARBA00022519"/>
    </source>
</evidence>
<keyword evidence="7" id="KW-0472">Membrane</keyword>
<dbReference type="PANTHER" id="PTHR32089">
    <property type="entry name" value="METHYL-ACCEPTING CHEMOTAXIS PROTEIN MCPB"/>
    <property type="match status" value="1"/>
</dbReference>
<keyword evidence="3 5" id="KW-0807">Transducer</keyword>
<evidence type="ECO:0000256" key="5">
    <source>
        <dbReference type="PROSITE-ProRule" id="PRU00284"/>
    </source>
</evidence>
<dbReference type="SMART" id="SM00283">
    <property type="entry name" value="MA"/>
    <property type="match status" value="1"/>
</dbReference>
<proteinExistence type="inferred from homology"/>
<dbReference type="EMBL" id="DMAI01000489">
    <property type="protein sequence ID" value="HAE51522.1"/>
    <property type="molecule type" value="Genomic_DNA"/>
</dbReference>
<keyword evidence="7" id="KW-1133">Transmembrane helix</keyword>
<feature type="compositionally biased region" description="Low complexity" evidence="6">
    <location>
        <begin position="308"/>
        <end position="326"/>
    </location>
</feature>
<dbReference type="PROSITE" id="PS50885">
    <property type="entry name" value="HAMP"/>
    <property type="match status" value="1"/>
</dbReference>
<feature type="domain" description="Methyl-accepting transducer" evidence="8">
    <location>
        <begin position="294"/>
        <end position="519"/>
    </location>
</feature>
<dbReference type="AlphaFoldDB" id="A0A3B9IUG0"/>
<evidence type="ECO:0000313" key="12">
    <source>
        <dbReference type="Proteomes" id="UP000257706"/>
    </source>
</evidence>
<name>A0A3B9IUG0_9PROT</name>
<dbReference type="SUPFAM" id="SSF58104">
    <property type="entry name" value="Methyl-accepting chemotaxis protein (MCP) signaling domain"/>
    <property type="match status" value="1"/>
</dbReference>
<feature type="region of interest" description="Disordered" evidence="6">
    <location>
        <begin position="305"/>
        <end position="326"/>
    </location>
</feature>
<dbReference type="PANTHER" id="PTHR32089:SF112">
    <property type="entry name" value="LYSOZYME-LIKE PROTEIN-RELATED"/>
    <property type="match status" value="1"/>
</dbReference>
<keyword evidence="2" id="KW-0997">Cell inner membrane</keyword>
<dbReference type="SMART" id="SM00304">
    <property type="entry name" value="HAMP"/>
    <property type="match status" value="1"/>
</dbReference>
<evidence type="ECO:0000256" key="4">
    <source>
        <dbReference type="ARBA" id="ARBA00029447"/>
    </source>
</evidence>
<feature type="transmembrane region" description="Helical" evidence="7">
    <location>
        <begin position="7"/>
        <end position="29"/>
    </location>
</feature>
<dbReference type="GO" id="GO:0007165">
    <property type="term" value="P:signal transduction"/>
    <property type="evidence" value="ECO:0007669"/>
    <property type="project" value="UniProtKB-KW"/>
</dbReference>
<keyword evidence="7" id="KW-0812">Transmembrane</keyword>
<dbReference type="InterPro" id="IPR004090">
    <property type="entry name" value="Chemotax_Me-accpt_rcpt"/>
</dbReference>
<comment type="subcellular location">
    <subcellularLocation>
        <location evidence="1">Cell inner membrane</location>
        <topology evidence="1">Multi-pass membrane protein</topology>
    </subcellularLocation>
</comment>
<comment type="similarity">
    <text evidence="4">Belongs to the methyl-accepting chemotaxis (MCP) protein family.</text>
</comment>
<dbReference type="GO" id="GO:0006935">
    <property type="term" value="P:chemotaxis"/>
    <property type="evidence" value="ECO:0007669"/>
    <property type="project" value="InterPro"/>
</dbReference>
<dbReference type="Pfam" id="PF00672">
    <property type="entry name" value="HAMP"/>
    <property type="match status" value="1"/>
</dbReference>
<dbReference type="Gene3D" id="1.10.287.950">
    <property type="entry name" value="Methyl-accepting chemotaxis protein"/>
    <property type="match status" value="1"/>
</dbReference>
<organism evidence="11 12">
    <name type="scientific">Tistrella mobilis</name>
    <dbReference type="NCBI Taxonomy" id="171437"/>
    <lineage>
        <taxon>Bacteria</taxon>
        <taxon>Pseudomonadati</taxon>
        <taxon>Pseudomonadota</taxon>
        <taxon>Alphaproteobacteria</taxon>
        <taxon>Geminicoccales</taxon>
        <taxon>Geminicoccaceae</taxon>
        <taxon>Tistrella</taxon>
    </lineage>
</organism>
<dbReference type="GO" id="GO:0005886">
    <property type="term" value="C:plasma membrane"/>
    <property type="evidence" value="ECO:0007669"/>
    <property type="project" value="UniProtKB-SubCell"/>
</dbReference>
<feature type="transmembrane region" description="Helical" evidence="7">
    <location>
        <begin position="176"/>
        <end position="199"/>
    </location>
</feature>
<accession>A0A3B9IUG0</accession>
<dbReference type="PRINTS" id="PR00260">
    <property type="entry name" value="CHEMTRNSDUCR"/>
</dbReference>
<dbReference type="InterPro" id="IPR003660">
    <property type="entry name" value="HAMP_dom"/>
</dbReference>
<evidence type="ECO:0000256" key="1">
    <source>
        <dbReference type="ARBA" id="ARBA00004429"/>
    </source>
</evidence>
<protein>
    <submittedName>
        <fullName evidence="11">Methyl-accepting chemotaxis protein</fullName>
    </submittedName>
</protein>
<evidence type="ECO:0000256" key="3">
    <source>
        <dbReference type="ARBA" id="ARBA00023224"/>
    </source>
</evidence>
<feature type="domain" description="T-SNARE coiled-coil homology" evidence="9">
    <location>
        <begin position="446"/>
        <end position="508"/>
    </location>
</feature>
<dbReference type="PROSITE" id="PS50192">
    <property type="entry name" value="T_SNARE"/>
    <property type="match status" value="1"/>
</dbReference>
<keyword evidence="2" id="KW-1003">Cell membrane</keyword>
<gene>
    <name evidence="11" type="ORF">DCK97_29330</name>
</gene>
<feature type="domain" description="HAMP" evidence="10">
    <location>
        <begin position="201"/>
        <end position="254"/>
    </location>
</feature>
<evidence type="ECO:0000259" key="10">
    <source>
        <dbReference type="PROSITE" id="PS50885"/>
    </source>
</evidence>
<comment type="caution">
    <text evidence="11">The sequence shown here is derived from an EMBL/GenBank/DDBJ whole genome shotgun (WGS) entry which is preliminary data.</text>
</comment>
<dbReference type="Gene3D" id="6.10.340.10">
    <property type="match status" value="1"/>
</dbReference>
<evidence type="ECO:0000256" key="6">
    <source>
        <dbReference type="SAM" id="MobiDB-lite"/>
    </source>
</evidence>